<name>A0A1T2L4N0_9GAMM</name>
<feature type="chain" id="PRO_5012481868" description="DUF1302 domain-containing protein" evidence="1">
    <location>
        <begin position="28"/>
        <end position="493"/>
    </location>
</feature>
<dbReference type="RefSeq" id="WP_078483789.1">
    <property type="nucleotide sequence ID" value="NZ_MPRL01000034.1"/>
</dbReference>
<keyword evidence="3" id="KW-1185">Reference proteome</keyword>
<organism evidence="2 3">
    <name type="scientific">Solemya pervernicosa gill symbiont</name>
    <dbReference type="NCBI Taxonomy" id="642797"/>
    <lineage>
        <taxon>Bacteria</taxon>
        <taxon>Pseudomonadati</taxon>
        <taxon>Pseudomonadota</taxon>
        <taxon>Gammaproteobacteria</taxon>
        <taxon>sulfur-oxidizing symbionts</taxon>
    </lineage>
</organism>
<evidence type="ECO:0000313" key="2">
    <source>
        <dbReference type="EMBL" id="OOZ40065.1"/>
    </source>
</evidence>
<dbReference type="Pfam" id="PF06980">
    <property type="entry name" value="DUF1302"/>
    <property type="match status" value="1"/>
</dbReference>
<evidence type="ECO:0008006" key="4">
    <source>
        <dbReference type="Google" id="ProtNLM"/>
    </source>
</evidence>
<gene>
    <name evidence="2" type="ORF">BOW53_09210</name>
</gene>
<dbReference type="OrthoDB" id="9769143at2"/>
<comment type="caution">
    <text evidence="2">The sequence shown here is derived from an EMBL/GenBank/DDBJ whole genome shotgun (WGS) entry which is preliminary data.</text>
</comment>
<dbReference type="EMBL" id="MPRL01000034">
    <property type="protein sequence ID" value="OOZ40065.1"/>
    <property type="molecule type" value="Genomic_DNA"/>
</dbReference>
<dbReference type="Proteomes" id="UP000191110">
    <property type="component" value="Unassembled WGS sequence"/>
</dbReference>
<proteinExistence type="predicted"/>
<protein>
    <recommendedName>
        <fullName evidence="4">DUF1302 domain-containing protein</fullName>
    </recommendedName>
</protein>
<accession>A0A1T2L4N0</accession>
<keyword evidence="1" id="KW-0732">Signal</keyword>
<dbReference type="AlphaFoldDB" id="A0A1T2L4N0"/>
<reference evidence="2 3" key="1">
    <citation type="submission" date="2016-11" db="EMBL/GenBank/DDBJ databases">
        <title>Mixed transmission modes and dynamic genome evolution in an obligate animal-bacterial symbiosis.</title>
        <authorList>
            <person name="Russell S.L."/>
            <person name="Corbett-Detig R.B."/>
            <person name="Cavanaugh C.M."/>
        </authorList>
    </citation>
    <scope>NUCLEOTIDE SEQUENCE [LARGE SCALE GENOMIC DNA]</scope>
    <source>
        <strain evidence="2">Sveles-Q1</strain>
    </source>
</reference>
<evidence type="ECO:0000313" key="3">
    <source>
        <dbReference type="Proteomes" id="UP000191110"/>
    </source>
</evidence>
<dbReference type="InterPro" id="IPR010727">
    <property type="entry name" value="DUF1302"/>
</dbReference>
<evidence type="ECO:0000256" key="1">
    <source>
        <dbReference type="SAM" id="SignalP"/>
    </source>
</evidence>
<feature type="signal peptide" evidence="1">
    <location>
        <begin position="1"/>
        <end position="27"/>
    </location>
</feature>
<dbReference type="SUPFAM" id="SSF56935">
    <property type="entry name" value="Porins"/>
    <property type="match status" value="1"/>
</dbReference>
<sequence>MITNRYLPTTVLLGTLLLLPAMQSAVAEESAEIDAVMEGFDDEAGTVDNVLDGFDEDAEGSNDLNGVLDGFGNDDSAAGGNTARSAAPPVKPKRLQLSGAAVLGTAYNFAHDEPQAGEPDYHGFSRLRAKLGLGLKIRIAKGWMGVIKGHAFHDFIYEINGRDDYSDEVLEHYESEAEFDEVFLRGKLTPNFDIKLGRQIVVWGKSDNLRVTDLLNPMDQRQMGQTDIEYLRLPVNMTRLDYYLGSWNLSGYLLHESRMDKRPTVGSDYYPFPMPMPQEDVPDNNGADEYAVALNGNFSGWDLSLYGAHLYRDQPHTEMVPAVGMRLRHAETDMVGGAINIALGNWLLKGEAAHFDGMRYSSLPGEDKRRSDLLLGVEYSGFQDTSLSLELVDRYSHDYDPLMAGDGIKENMYETAVRYTGNFMHDTLEVTLLGTAFGEAGDGGGFTRLSAKYDLRDALELTVGVINYYEGESIPFNAIADNDRLFAQLKQSF</sequence>